<name>U7QNT1_9CYAN</name>
<dbReference type="PANTHER" id="PTHR33558:SF1">
    <property type="entry name" value="GLUTAREDOXIN-LIKE PROTEIN C5ORF63 HOMOLOG"/>
    <property type="match status" value="1"/>
</dbReference>
<dbReference type="OrthoDB" id="32865at2"/>
<evidence type="ECO:0008006" key="3">
    <source>
        <dbReference type="Google" id="ProtNLM"/>
    </source>
</evidence>
<comment type="caution">
    <text evidence="1">The sequence shown here is derived from an EMBL/GenBank/DDBJ whole genome shotgun (WGS) entry which is preliminary data.</text>
</comment>
<dbReference type="EMBL" id="AUZM01000003">
    <property type="protein sequence ID" value="ERT09528.1"/>
    <property type="molecule type" value="Genomic_DNA"/>
</dbReference>
<evidence type="ECO:0000313" key="2">
    <source>
        <dbReference type="Proteomes" id="UP000017127"/>
    </source>
</evidence>
<dbReference type="SUPFAM" id="SSF52833">
    <property type="entry name" value="Thioredoxin-like"/>
    <property type="match status" value="1"/>
</dbReference>
<organism evidence="1 2">
    <name type="scientific">Lyngbya aestuarii BL J</name>
    <dbReference type="NCBI Taxonomy" id="1348334"/>
    <lineage>
        <taxon>Bacteria</taxon>
        <taxon>Bacillati</taxon>
        <taxon>Cyanobacteriota</taxon>
        <taxon>Cyanophyceae</taxon>
        <taxon>Oscillatoriophycideae</taxon>
        <taxon>Oscillatoriales</taxon>
        <taxon>Microcoleaceae</taxon>
        <taxon>Lyngbya</taxon>
    </lineage>
</organism>
<dbReference type="InterPro" id="IPR036249">
    <property type="entry name" value="Thioredoxin-like_sf"/>
</dbReference>
<protein>
    <recommendedName>
        <fullName evidence="3">Glutaredoxin family protein</fullName>
    </recommendedName>
</protein>
<dbReference type="RefSeq" id="WP_023064408.1">
    <property type="nucleotide sequence ID" value="NZ_AUZM01000003.1"/>
</dbReference>
<dbReference type="InterPro" id="IPR008554">
    <property type="entry name" value="Glutaredoxin-like"/>
</dbReference>
<reference evidence="1 2" key="1">
    <citation type="journal article" date="2013" name="Front. Microbiol.">
        <title>Comparative genomic analyses of the cyanobacterium, Lyngbya aestuarii BL J, a powerful hydrogen producer.</title>
        <authorList>
            <person name="Kothari A."/>
            <person name="Vaughn M."/>
            <person name="Garcia-Pichel F."/>
        </authorList>
    </citation>
    <scope>NUCLEOTIDE SEQUENCE [LARGE SCALE GENOMIC DNA]</scope>
    <source>
        <strain evidence="1 2">BL J</strain>
    </source>
</reference>
<proteinExistence type="predicted"/>
<evidence type="ECO:0000313" key="1">
    <source>
        <dbReference type="EMBL" id="ERT09528.1"/>
    </source>
</evidence>
<gene>
    <name evidence="1" type="ORF">M595_0560</name>
</gene>
<dbReference type="InterPro" id="IPR052565">
    <property type="entry name" value="Glutaredoxin-like_YDR286C"/>
</dbReference>
<dbReference type="PANTHER" id="PTHR33558">
    <property type="entry name" value="GLUTAREDOXIN-LIKE PROTEIN C5ORF63 HOMOLOG"/>
    <property type="match status" value="1"/>
</dbReference>
<keyword evidence="2" id="KW-1185">Reference proteome</keyword>
<dbReference type="Proteomes" id="UP000017127">
    <property type="component" value="Unassembled WGS sequence"/>
</dbReference>
<dbReference type="Pfam" id="PF05768">
    <property type="entry name" value="Glrx-like"/>
    <property type="match status" value="1"/>
</dbReference>
<sequence>MLLILYSKPGCHLCEGLQEKLEQILANPESECKFELEVRDITTQEDWFKAYEYDIPVLCRQRDYQCGEEPLPRASPRISPQQLDMMLRKYL</sequence>
<dbReference type="AlphaFoldDB" id="U7QNT1"/>
<accession>U7QNT1</accession>
<dbReference type="Gene3D" id="3.40.30.10">
    <property type="entry name" value="Glutaredoxin"/>
    <property type="match status" value="1"/>
</dbReference>